<gene>
    <name evidence="1" type="ORF">PR048_032788</name>
</gene>
<name>A0ABQ9G7D7_9NEOP</name>
<reference evidence="1 2" key="1">
    <citation type="submission" date="2023-02" db="EMBL/GenBank/DDBJ databases">
        <title>LHISI_Scaffold_Assembly.</title>
        <authorList>
            <person name="Stuart O.P."/>
            <person name="Cleave R."/>
            <person name="Magrath M.J.L."/>
            <person name="Mikheyev A.S."/>
        </authorList>
    </citation>
    <scope>NUCLEOTIDE SEQUENCE [LARGE SCALE GENOMIC DNA]</scope>
    <source>
        <strain evidence="1">Daus_M_001</strain>
        <tissue evidence="1">Leg muscle</tissue>
    </source>
</reference>
<comment type="caution">
    <text evidence="1">The sequence shown here is derived from an EMBL/GenBank/DDBJ whole genome shotgun (WGS) entry which is preliminary data.</text>
</comment>
<organism evidence="1 2">
    <name type="scientific">Dryococelus australis</name>
    <dbReference type="NCBI Taxonomy" id="614101"/>
    <lineage>
        <taxon>Eukaryota</taxon>
        <taxon>Metazoa</taxon>
        <taxon>Ecdysozoa</taxon>
        <taxon>Arthropoda</taxon>
        <taxon>Hexapoda</taxon>
        <taxon>Insecta</taxon>
        <taxon>Pterygota</taxon>
        <taxon>Neoptera</taxon>
        <taxon>Polyneoptera</taxon>
        <taxon>Phasmatodea</taxon>
        <taxon>Verophasmatodea</taxon>
        <taxon>Anareolatae</taxon>
        <taxon>Phasmatidae</taxon>
        <taxon>Eurycanthinae</taxon>
        <taxon>Dryococelus</taxon>
    </lineage>
</organism>
<evidence type="ECO:0000313" key="2">
    <source>
        <dbReference type="Proteomes" id="UP001159363"/>
    </source>
</evidence>
<keyword evidence="2" id="KW-1185">Reference proteome</keyword>
<proteinExistence type="predicted"/>
<dbReference type="Proteomes" id="UP001159363">
    <property type="component" value="Chromosome 15"/>
</dbReference>
<protein>
    <submittedName>
        <fullName evidence="1">Uncharacterized protein</fullName>
    </submittedName>
</protein>
<evidence type="ECO:0000313" key="1">
    <source>
        <dbReference type="EMBL" id="KAJ8866926.1"/>
    </source>
</evidence>
<sequence length="104" mass="11573">MVDYPEGTKDCRLHDPRKPGKIVIAADLDPMEKATLNIVIFPQHPVALVEVDVEENDQSSISLEPSDLHRFEESEVRSQAGNIIVEVDIVDSRNNGNQAIAEPR</sequence>
<dbReference type="EMBL" id="JARBHB010000016">
    <property type="protein sequence ID" value="KAJ8866926.1"/>
    <property type="molecule type" value="Genomic_DNA"/>
</dbReference>
<accession>A0ABQ9G7D7</accession>